<dbReference type="InterPro" id="IPR016039">
    <property type="entry name" value="Thiolase-like"/>
</dbReference>
<name>A0A379FGB6_PROMI</name>
<reference evidence="1 2" key="1">
    <citation type="submission" date="2018-06" db="EMBL/GenBank/DDBJ databases">
        <authorList>
            <consortium name="Pathogen Informatics"/>
            <person name="Doyle S."/>
        </authorList>
    </citation>
    <scope>NUCLEOTIDE SEQUENCE [LARGE SCALE GENOMIC DNA]</scope>
    <source>
        <strain evidence="1 2">NCTC11938</strain>
    </source>
</reference>
<accession>A0A379FGB6</accession>
<sequence length="341" mass="37599">MKNKNYLSIVAAGLCTPVGTDIYSATAAIRSGLDHFRETHFRDTLNQPIVGSLLYDYQVWGPARLIALLNKVIDDSLANIAINKENIVICLLLPEEERLGIFPQWLSIVTDAILPRFHKSSIALCRGKAGIGEALPFLQRILSEQTTHIALLVGCDSYFNAETIRYYTNTNRLLHSENSDGFIPGEGAASVAFTLTSNNNSKEYVTILGFDTQLEAAHILQTKLPLRVKSLSNAIEQACQRSNLLLHDTQFCMSNANGEAFYFKEVALAITRTLKEKVEHYPHYLIAKSVGETGAASSVIMLAILSEWMKHPEGPGNTGLIISSADSGERTAIILQYQEVK</sequence>
<dbReference type="Gene3D" id="3.40.47.10">
    <property type="match status" value="1"/>
</dbReference>
<dbReference type="SUPFAM" id="SSF53901">
    <property type="entry name" value="Thiolase-like"/>
    <property type="match status" value="1"/>
</dbReference>
<dbReference type="Proteomes" id="UP000254191">
    <property type="component" value="Unassembled WGS sequence"/>
</dbReference>
<dbReference type="GO" id="GO:0016746">
    <property type="term" value="F:acyltransferase activity"/>
    <property type="evidence" value="ECO:0007669"/>
    <property type="project" value="InterPro"/>
</dbReference>
<gene>
    <name evidence="1" type="ORF">NCTC11938_01067</name>
</gene>
<evidence type="ECO:0000313" key="1">
    <source>
        <dbReference type="EMBL" id="SUC19089.1"/>
    </source>
</evidence>
<evidence type="ECO:0000313" key="2">
    <source>
        <dbReference type="Proteomes" id="UP000254191"/>
    </source>
</evidence>
<dbReference type="AlphaFoldDB" id="A0A379FGB6"/>
<proteinExistence type="predicted"/>
<dbReference type="EMBL" id="UGTS01000004">
    <property type="protein sequence ID" value="SUC19089.1"/>
    <property type="molecule type" value="Genomic_DNA"/>
</dbReference>
<protein>
    <submittedName>
        <fullName evidence="1">3-oxoacyl-(Acyl carrier protein) synthase</fullName>
    </submittedName>
</protein>
<organism evidence="1 2">
    <name type="scientific">Proteus mirabilis</name>
    <dbReference type="NCBI Taxonomy" id="584"/>
    <lineage>
        <taxon>Bacteria</taxon>
        <taxon>Pseudomonadati</taxon>
        <taxon>Pseudomonadota</taxon>
        <taxon>Gammaproteobacteria</taxon>
        <taxon>Enterobacterales</taxon>
        <taxon>Morganellaceae</taxon>
        <taxon>Proteus</taxon>
    </lineage>
</organism>